<reference evidence="7 8" key="1">
    <citation type="submission" date="2021-05" db="EMBL/GenBank/DDBJ databases">
        <title>The draft genome of Geobacter luticola JCM 17780.</title>
        <authorList>
            <person name="Xu Z."/>
            <person name="Masuda Y."/>
            <person name="Itoh H."/>
            <person name="Senoo K."/>
        </authorList>
    </citation>
    <scope>NUCLEOTIDE SEQUENCE [LARGE SCALE GENOMIC DNA]</scope>
    <source>
        <strain evidence="7 8">JCM 17780</strain>
    </source>
</reference>
<keyword evidence="2" id="KW-1003">Cell membrane</keyword>
<dbReference type="RefSeq" id="WP_214175132.1">
    <property type="nucleotide sequence ID" value="NZ_JAHCVK010000002.1"/>
</dbReference>
<evidence type="ECO:0000313" key="7">
    <source>
        <dbReference type="EMBL" id="MBT0653152.1"/>
    </source>
</evidence>
<feature type="transmembrane region" description="Helical" evidence="6">
    <location>
        <begin position="226"/>
        <end position="246"/>
    </location>
</feature>
<evidence type="ECO:0000256" key="5">
    <source>
        <dbReference type="ARBA" id="ARBA00023136"/>
    </source>
</evidence>
<evidence type="ECO:0000256" key="1">
    <source>
        <dbReference type="ARBA" id="ARBA00004651"/>
    </source>
</evidence>
<protein>
    <submittedName>
        <fullName evidence="7">Flippase</fullName>
    </submittedName>
</protein>
<name>A0ABS5SCQ4_9BACT</name>
<feature type="transmembrane region" description="Helical" evidence="6">
    <location>
        <begin position="309"/>
        <end position="331"/>
    </location>
</feature>
<feature type="transmembrane region" description="Helical" evidence="6">
    <location>
        <begin position="376"/>
        <end position="395"/>
    </location>
</feature>
<dbReference type="PANTHER" id="PTHR30250">
    <property type="entry name" value="PST FAMILY PREDICTED COLANIC ACID TRANSPORTER"/>
    <property type="match status" value="1"/>
</dbReference>
<keyword evidence="5 6" id="KW-0472">Membrane</keyword>
<evidence type="ECO:0000313" key="8">
    <source>
        <dbReference type="Proteomes" id="UP000756860"/>
    </source>
</evidence>
<feature type="transmembrane region" description="Helical" evidence="6">
    <location>
        <begin position="401"/>
        <end position="423"/>
    </location>
</feature>
<feature type="transmembrane region" description="Helical" evidence="6">
    <location>
        <begin position="41"/>
        <end position="62"/>
    </location>
</feature>
<keyword evidence="3 6" id="KW-0812">Transmembrane</keyword>
<accession>A0ABS5SCQ4</accession>
<dbReference type="EMBL" id="JAHCVK010000002">
    <property type="protein sequence ID" value="MBT0653152.1"/>
    <property type="molecule type" value="Genomic_DNA"/>
</dbReference>
<dbReference type="Proteomes" id="UP000756860">
    <property type="component" value="Unassembled WGS sequence"/>
</dbReference>
<keyword evidence="4 6" id="KW-1133">Transmembrane helix</keyword>
<comment type="caution">
    <text evidence="7">The sequence shown here is derived from an EMBL/GenBank/DDBJ whole genome shotgun (WGS) entry which is preliminary data.</text>
</comment>
<dbReference type="InterPro" id="IPR002797">
    <property type="entry name" value="Polysacc_synth"/>
</dbReference>
<dbReference type="CDD" id="cd13128">
    <property type="entry name" value="MATE_Wzx_like"/>
    <property type="match status" value="1"/>
</dbReference>
<feature type="transmembrane region" description="Helical" evidence="6">
    <location>
        <begin position="12"/>
        <end position="29"/>
    </location>
</feature>
<feature type="transmembrane region" description="Helical" evidence="6">
    <location>
        <begin position="435"/>
        <end position="453"/>
    </location>
</feature>
<proteinExistence type="predicted"/>
<feature type="transmembrane region" description="Helical" evidence="6">
    <location>
        <begin position="127"/>
        <end position="145"/>
    </location>
</feature>
<dbReference type="InterPro" id="IPR050833">
    <property type="entry name" value="Poly_Biosynth_Transport"/>
</dbReference>
<gene>
    <name evidence="7" type="ORF">KI810_08805</name>
</gene>
<evidence type="ECO:0000256" key="4">
    <source>
        <dbReference type="ARBA" id="ARBA00022989"/>
    </source>
</evidence>
<comment type="subcellular location">
    <subcellularLocation>
        <location evidence="1">Cell membrane</location>
        <topology evidence="1">Multi-pass membrane protein</topology>
    </subcellularLocation>
</comment>
<keyword evidence="8" id="KW-1185">Reference proteome</keyword>
<feature type="transmembrane region" description="Helical" evidence="6">
    <location>
        <begin position="83"/>
        <end position="107"/>
    </location>
</feature>
<feature type="transmembrane region" description="Helical" evidence="6">
    <location>
        <begin position="459"/>
        <end position="482"/>
    </location>
</feature>
<organism evidence="7 8">
    <name type="scientific">Geomobilimonas luticola</name>
    <dbReference type="NCBI Taxonomy" id="1114878"/>
    <lineage>
        <taxon>Bacteria</taxon>
        <taxon>Pseudomonadati</taxon>
        <taxon>Thermodesulfobacteriota</taxon>
        <taxon>Desulfuromonadia</taxon>
        <taxon>Geobacterales</taxon>
        <taxon>Geobacteraceae</taxon>
        <taxon>Geomobilimonas</taxon>
    </lineage>
</organism>
<evidence type="ECO:0000256" key="3">
    <source>
        <dbReference type="ARBA" id="ARBA00022692"/>
    </source>
</evidence>
<evidence type="ECO:0000256" key="6">
    <source>
        <dbReference type="SAM" id="Phobius"/>
    </source>
</evidence>
<dbReference type="PANTHER" id="PTHR30250:SF26">
    <property type="entry name" value="PSMA PROTEIN"/>
    <property type="match status" value="1"/>
</dbReference>
<feature type="transmembrane region" description="Helical" evidence="6">
    <location>
        <begin position="343"/>
        <end position="364"/>
    </location>
</feature>
<feature type="transmembrane region" description="Helical" evidence="6">
    <location>
        <begin position="269"/>
        <end position="288"/>
    </location>
</feature>
<sequence>MPAGRLLARNATINLIGQGIPLLVAFFSIPPLMRGLGIDRFGVLTLTWMVIGYFSLFDLGLSRATTKFVAEMLGKGETEALPPLVWTSFVVHLVLGLGACLVLSLLTPFLVETALKIPATMRYEAKGIFFILSGALPVVLASTVLRGVVEAGQRFDLINMVQIPAGAAMFLLPLAGMYLGFGLAGIVSLLIAARLGTAIAFALLCRNIFPSLRNGFSFDARLIRPLFSFGSWLTISNVVGPLLLYLDRFMIGSIISVAAVTYYTAPYEIIIRLMVFPTSLVMVLFPAFSSLGTTSRDTVIRLYTRSMKYLVLLMGPLVLTMILFAETLLRLWLGVEFAQKSTLVLQILAFGMLLTPAQISVSLIHGLGRPDITAKFYLVELVLYVPIVWFLAARMGIAGAALAWTMRAALDTVLVIYASGRICSIRFRDFADQGVFRGILVLAALACVFWATWISALAVVTQAIVATIGILAFCFVSWNYILDTRDREILSFGRIK</sequence>
<evidence type="ECO:0000256" key="2">
    <source>
        <dbReference type="ARBA" id="ARBA00022475"/>
    </source>
</evidence>
<dbReference type="Pfam" id="PF01943">
    <property type="entry name" value="Polysacc_synt"/>
    <property type="match status" value="1"/>
</dbReference>